<dbReference type="KEGG" id="samy:DB32_001907"/>
<proteinExistence type="predicted"/>
<evidence type="ECO:0000256" key="1">
    <source>
        <dbReference type="SAM" id="Phobius"/>
    </source>
</evidence>
<feature type="transmembrane region" description="Helical" evidence="1">
    <location>
        <begin position="301"/>
        <end position="320"/>
    </location>
</feature>
<feature type="transmembrane region" description="Helical" evidence="1">
    <location>
        <begin position="184"/>
        <end position="203"/>
    </location>
</feature>
<dbReference type="EMBL" id="CP011125">
    <property type="protein sequence ID" value="AKF04758.1"/>
    <property type="molecule type" value="Genomic_DNA"/>
</dbReference>
<accession>A0A0F6W1B7</accession>
<dbReference type="InterPro" id="IPR003675">
    <property type="entry name" value="Rce1/LyrA-like_dom"/>
</dbReference>
<dbReference type="STRING" id="927083.DB32_001907"/>
<dbReference type="RefSeq" id="WP_053232065.1">
    <property type="nucleotide sequence ID" value="NZ_CP011125.1"/>
</dbReference>
<feature type="transmembrane region" description="Helical" evidence="1">
    <location>
        <begin position="82"/>
        <end position="103"/>
    </location>
</feature>
<sequence length="330" mass="37696">MSKRGAAAKAAAAASEAGPYRSAAESDKRARIEWLEHGLSAKTWPQRLTELHPRNFFVRAWRVLDELASDERSEREAAGKGYDYRPIIALCVGALCLTVMEYVGHSTTFRQLMRELAPLGSREDTFWTWLRDSQWLELADFVWWSGFRVLGYFVIPAIVVKWFFKERLRDHGLETKEIRNHAWIYGLSYAAVFVGVMFVARFVPHFTQYYPFYDLCSRSWFDLIAWELLYAAQFLSLEFFFRGFWMRSMRSAMGSQAIFAMVVPYCMIHFGKPFLEAAAAIFAGVVLGTLALRTRSIWGGCVVHIGVAITMDVTALIVSGRGMPAQWFPG</sequence>
<name>A0A0F6W1B7_9BACT</name>
<evidence type="ECO:0000259" key="2">
    <source>
        <dbReference type="Pfam" id="PF02517"/>
    </source>
</evidence>
<evidence type="ECO:0000313" key="4">
    <source>
        <dbReference type="Proteomes" id="UP000034883"/>
    </source>
</evidence>
<keyword evidence="1" id="KW-0472">Membrane</keyword>
<keyword evidence="4" id="KW-1185">Reference proteome</keyword>
<dbReference type="Proteomes" id="UP000034883">
    <property type="component" value="Chromosome"/>
</dbReference>
<reference evidence="3 4" key="1">
    <citation type="submission" date="2015-03" db="EMBL/GenBank/DDBJ databases">
        <title>Genome assembly of Sandaracinus amylolyticus DSM 53668.</title>
        <authorList>
            <person name="Sharma G."/>
            <person name="Subramanian S."/>
        </authorList>
    </citation>
    <scope>NUCLEOTIDE SEQUENCE [LARGE SCALE GENOMIC DNA]</scope>
    <source>
        <strain evidence="3 4">DSM 53668</strain>
    </source>
</reference>
<dbReference type="OrthoDB" id="5525190at2"/>
<dbReference type="AlphaFoldDB" id="A0A0F6W1B7"/>
<dbReference type="Pfam" id="PF02517">
    <property type="entry name" value="Rce1-like"/>
    <property type="match status" value="1"/>
</dbReference>
<feature type="transmembrane region" description="Helical" evidence="1">
    <location>
        <begin position="277"/>
        <end position="294"/>
    </location>
</feature>
<keyword evidence="1" id="KW-0812">Transmembrane</keyword>
<gene>
    <name evidence="3" type="ORF">DB32_001907</name>
</gene>
<dbReference type="GO" id="GO:0004175">
    <property type="term" value="F:endopeptidase activity"/>
    <property type="evidence" value="ECO:0007669"/>
    <property type="project" value="UniProtKB-ARBA"/>
</dbReference>
<dbReference type="GO" id="GO:0080120">
    <property type="term" value="P:CAAX-box protein maturation"/>
    <property type="evidence" value="ECO:0007669"/>
    <property type="project" value="UniProtKB-ARBA"/>
</dbReference>
<evidence type="ECO:0000313" key="3">
    <source>
        <dbReference type="EMBL" id="AKF04758.1"/>
    </source>
</evidence>
<feature type="transmembrane region" description="Helical" evidence="1">
    <location>
        <begin position="223"/>
        <end position="241"/>
    </location>
</feature>
<feature type="transmembrane region" description="Helical" evidence="1">
    <location>
        <begin position="141"/>
        <end position="164"/>
    </location>
</feature>
<organism evidence="3 4">
    <name type="scientific">Sandaracinus amylolyticus</name>
    <dbReference type="NCBI Taxonomy" id="927083"/>
    <lineage>
        <taxon>Bacteria</taxon>
        <taxon>Pseudomonadati</taxon>
        <taxon>Myxococcota</taxon>
        <taxon>Polyangia</taxon>
        <taxon>Polyangiales</taxon>
        <taxon>Sandaracinaceae</taxon>
        <taxon>Sandaracinus</taxon>
    </lineage>
</organism>
<feature type="transmembrane region" description="Helical" evidence="1">
    <location>
        <begin position="253"/>
        <end position="271"/>
    </location>
</feature>
<feature type="domain" description="CAAX prenyl protease 2/Lysostaphin resistance protein A-like" evidence="2">
    <location>
        <begin position="224"/>
        <end position="307"/>
    </location>
</feature>
<keyword evidence="1" id="KW-1133">Transmembrane helix</keyword>
<protein>
    <recommendedName>
        <fullName evidence="2">CAAX prenyl protease 2/Lysostaphin resistance protein A-like domain-containing protein</fullName>
    </recommendedName>
</protein>